<sequence length="175" mass="19299">MGYMARYFWYVRTHVGPFLPSTRSLYRIYVDCHRFSSPSLHGRSVQRKEISTAASLPLLIPIWIASLLSPHIPIWIAAATSPPAAGAMAHPLVPSYYRIPLFRCNLAGPEDQPRLLNPPPPSTSQDQLRPPCPAASLSRPRPPYPPPPHPRTLPKLSPAAPPAAATFSCRTARLL</sequence>
<name>A0A0Q3E8M7_BRADI</name>
<evidence type="ECO:0000256" key="1">
    <source>
        <dbReference type="SAM" id="MobiDB-lite"/>
    </source>
</evidence>
<evidence type="ECO:0000313" key="2">
    <source>
        <dbReference type="EMBL" id="KQJ82700.2"/>
    </source>
</evidence>
<dbReference type="EMBL" id="CM000884">
    <property type="protein sequence ID" value="KQJ82700.2"/>
    <property type="molecule type" value="Genomic_DNA"/>
</dbReference>
<feature type="compositionally biased region" description="Low complexity" evidence="1">
    <location>
        <begin position="153"/>
        <end position="162"/>
    </location>
</feature>
<evidence type="ECO:0000313" key="4">
    <source>
        <dbReference type="Proteomes" id="UP000008810"/>
    </source>
</evidence>
<keyword evidence="4" id="KW-1185">Reference proteome</keyword>
<feature type="compositionally biased region" description="Pro residues" evidence="1">
    <location>
        <begin position="140"/>
        <end position="151"/>
    </location>
</feature>
<gene>
    <name evidence="2" type="ORF">BRADI_5g10539v3</name>
</gene>
<dbReference type="Gramene" id="KQJ82700">
    <property type="protein sequence ID" value="KQJ82700"/>
    <property type="gene ID" value="BRADI_5g10539v3"/>
</dbReference>
<evidence type="ECO:0000313" key="3">
    <source>
        <dbReference type="EnsemblPlants" id="KQJ82700"/>
    </source>
</evidence>
<dbReference type="EnsemblPlants" id="KQJ82700">
    <property type="protein sequence ID" value="KQJ82700"/>
    <property type="gene ID" value="BRADI_5g10539v3"/>
</dbReference>
<reference evidence="2 3" key="1">
    <citation type="journal article" date="2010" name="Nature">
        <title>Genome sequencing and analysis of the model grass Brachypodium distachyon.</title>
        <authorList>
            <consortium name="International Brachypodium Initiative"/>
        </authorList>
    </citation>
    <scope>NUCLEOTIDE SEQUENCE [LARGE SCALE GENOMIC DNA]</scope>
    <source>
        <strain evidence="2 3">Bd21</strain>
    </source>
</reference>
<protein>
    <submittedName>
        <fullName evidence="2 3">Uncharacterized protein</fullName>
    </submittedName>
</protein>
<dbReference type="AlphaFoldDB" id="A0A0Q3E8M7"/>
<dbReference type="Proteomes" id="UP000008810">
    <property type="component" value="Chromosome 5"/>
</dbReference>
<dbReference type="InParanoid" id="A0A0Q3E8M7"/>
<accession>A0A0Q3E8M7</accession>
<proteinExistence type="predicted"/>
<feature type="region of interest" description="Disordered" evidence="1">
    <location>
        <begin position="110"/>
        <end position="162"/>
    </location>
</feature>
<reference evidence="2" key="2">
    <citation type="submission" date="2017-06" db="EMBL/GenBank/DDBJ databases">
        <title>WGS assembly of Brachypodium distachyon.</title>
        <authorList>
            <consortium name="The International Brachypodium Initiative"/>
            <person name="Lucas S."/>
            <person name="Harmon-Smith M."/>
            <person name="Lail K."/>
            <person name="Tice H."/>
            <person name="Grimwood J."/>
            <person name="Bruce D."/>
            <person name="Barry K."/>
            <person name="Shu S."/>
            <person name="Lindquist E."/>
            <person name="Wang M."/>
            <person name="Pitluck S."/>
            <person name="Vogel J.P."/>
            <person name="Garvin D.F."/>
            <person name="Mockler T.C."/>
            <person name="Schmutz J."/>
            <person name="Rokhsar D."/>
            <person name="Bevan M.W."/>
        </authorList>
    </citation>
    <scope>NUCLEOTIDE SEQUENCE</scope>
    <source>
        <strain evidence="2">Bd21</strain>
    </source>
</reference>
<organism evidence="2">
    <name type="scientific">Brachypodium distachyon</name>
    <name type="common">Purple false brome</name>
    <name type="synonym">Trachynia distachya</name>
    <dbReference type="NCBI Taxonomy" id="15368"/>
    <lineage>
        <taxon>Eukaryota</taxon>
        <taxon>Viridiplantae</taxon>
        <taxon>Streptophyta</taxon>
        <taxon>Embryophyta</taxon>
        <taxon>Tracheophyta</taxon>
        <taxon>Spermatophyta</taxon>
        <taxon>Magnoliopsida</taxon>
        <taxon>Liliopsida</taxon>
        <taxon>Poales</taxon>
        <taxon>Poaceae</taxon>
        <taxon>BOP clade</taxon>
        <taxon>Pooideae</taxon>
        <taxon>Stipodae</taxon>
        <taxon>Brachypodieae</taxon>
        <taxon>Brachypodium</taxon>
    </lineage>
</organism>
<reference evidence="3" key="3">
    <citation type="submission" date="2018-08" db="UniProtKB">
        <authorList>
            <consortium name="EnsemblPlants"/>
        </authorList>
    </citation>
    <scope>IDENTIFICATION</scope>
    <source>
        <strain evidence="3">cv. Bd21</strain>
    </source>
</reference>